<dbReference type="InterPro" id="IPR029787">
    <property type="entry name" value="Nucleotide_cyclase"/>
</dbReference>
<dbReference type="RefSeq" id="WP_139677235.1">
    <property type="nucleotide sequence ID" value="NZ_VDMN01000003.1"/>
</dbReference>
<dbReference type="Pfam" id="PF07694">
    <property type="entry name" value="5TM-5TMR_LYT"/>
    <property type="match status" value="1"/>
</dbReference>
<protein>
    <recommendedName>
        <fullName evidence="2">diguanylate cyclase</fullName>
        <ecNumber evidence="2">2.7.7.65</ecNumber>
    </recommendedName>
</protein>
<evidence type="ECO:0000256" key="8">
    <source>
        <dbReference type="SAM" id="Phobius"/>
    </source>
</evidence>
<dbReference type="InterPro" id="IPR013656">
    <property type="entry name" value="PAS_4"/>
</dbReference>
<evidence type="ECO:0000313" key="12">
    <source>
        <dbReference type="Proteomes" id="UP000311605"/>
    </source>
</evidence>
<dbReference type="Gene3D" id="3.30.450.20">
    <property type="entry name" value="PAS domain"/>
    <property type="match status" value="2"/>
</dbReference>
<keyword evidence="6 8" id="KW-0472">Membrane</keyword>
<dbReference type="OrthoDB" id="9812260at2"/>
<dbReference type="SMART" id="SM00267">
    <property type="entry name" value="GGDEF"/>
    <property type="match status" value="1"/>
</dbReference>
<dbReference type="GO" id="GO:0043709">
    <property type="term" value="P:cell adhesion involved in single-species biofilm formation"/>
    <property type="evidence" value="ECO:0007669"/>
    <property type="project" value="TreeGrafter"/>
</dbReference>
<proteinExistence type="predicted"/>
<evidence type="ECO:0000256" key="4">
    <source>
        <dbReference type="ARBA" id="ARBA00022692"/>
    </source>
</evidence>
<dbReference type="SUPFAM" id="SSF55785">
    <property type="entry name" value="PYP-like sensor domain (PAS domain)"/>
    <property type="match status" value="2"/>
</dbReference>
<gene>
    <name evidence="11" type="ORF">FHP24_16065</name>
</gene>
<dbReference type="GO" id="GO:0071555">
    <property type="term" value="P:cell wall organization"/>
    <property type="evidence" value="ECO:0007669"/>
    <property type="project" value="InterPro"/>
</dbReference>
<evidence type="ECO:0000256" key="7">
    <source>
        <dbReference type="ARBA" id="ARBA00034247"/>
    </source>
</evidence>
<evidence type="ECO:0000313" key="11">
    <source>
        <dbReference type="EMBL" id="TNM62740.1"/>
    </source>
</evidence>
<dbReference type="GO" id="GO:0005886">
    <property type="term" value="C:plasma membrane"/>
    <property type="evidence" value="ECO:0007669"/>
    <property type="project" value="UniProtKB-SubCell"/>
</dbReference>
<feature type="transmembrane region" description="Helical" evidence="8">
    <location>
        <begin position="133"/>
        <end position="154"/>
    </location>
</feature>
<dbReference type="CDD" id="cd01949">
    <property type="entry name" value="GGDEF"/>
    <property type="match status" value="1"/>
</dbReference>
<comment type="caution">
    <text evidence="11">The sequence shown here is derived from an EMBL/GenBank/DDBJ whole genome shotgun (WGS) entry which is preliminary data.</text>
</comment>
<keyword evidence="12" id="KW-1185">Reference proteome</keyword>
<evidence type="ECO:0000256" key="1">
    <source>
        <dbReference type="ARBA" id="ARBA00004651"/>
    </source>
</evidence>
<dbReference type="EMBL" id="VDMN01000003">
    <property type="protein sequence ID" value="TNM62740.1"/>
    <property type="molecule type" value="Genomic_DNA"/>
</dbReference>
<reference evidence="11 12" key="1">
    <citation type="submission" date="2019-06" db="EMBL/GenBank/DDBJ databases">
        <title>The draft genome of Rhizobium smilacinae PTYR-5.</title>
        <authorList>
            <person name="Liu L."/>
            <person name="Li L."/>
            <person name="Zhang X."/>
        </authorList>
    </citation>
    <scope>NUCLEOTIDE SEQUENCE [LARGE SCALE GENOMIC DNA]</scope>
    <source>
        <strain evidence="11 12">PTYR-5</strain>
    </source>
</reference>
<dbReference type="InterPro" id="IPR035965">
    <property type="entry name" value="PAS-like_dom_sf"/>
</dbReference>
<dbReference type="NCBIfam" id="TIGR00229">
    <property type="entry name" value="sensory_box"/>
    <property type="match status" value="1"/>
</dbReference>
<accession>A0A5C4XJD3</accession>
<dbReference type="PANTHER" id="PTHR45138:SF9">
    <property type="entry name" value="DIGUANYLATE CYCLASE DGCM-RELATED"/>
    <property type="match status" value="1"/>
</dbReference>
<feature type="transmembrane region" description="Helical" evidence="8">
    <location>
        <begin position="6"/>
        <end position="27"/>
    </location>
</feature>
<dbReference type="InterPro" id="IPR011620">
    <property type="entry name" value="Sig_transdc_His_kinase_LytS_TM"/>
</dbReference>
<dbReference type="GO" id="GO:0000155">
    <property type="term" value="F:phosphorelay sensor kinase activity"/>
    <property type="evidence" value="ECO:0007669"/>
    <property type="project" value="InterPro"/>
</dbReference>
<evidence type="ECO:0000256" key="2">
    <source>
        <dbReference type="ARBA" id="ARBA00012528"/>
    </source>
</evidence>
<dbReference type="Pfam" id="PF08448">
    <property type="entry name" value="PAS_4"/>
    <property type="match status" value="1"/>
</dbReference>
<feature type="transmembrane region" description="Helical" evidence="8">
    <location>
        <begin position="39"/>
        <end position="65"/>
    </location>
</feature>
<dbReference type="GO" id="GO:0052621">
    <property type="term" value="F:diguanylate cyclase activity"/>
    <property type="evidence" value="ECO:0007669"/>
    <property type="project" value="UniProtKB-EC"/>
</dbReference>
<dbReference type="CDD" id="cd00130">
    <property type="entry name" value="PAS"/>
    <property type="match status" value="1"/>
</dbReference>
<feature type="transmembrane region" description="Helical" evidence="8">
    <location>
        <begin position="71"/>
        <end position="94"/>
    </location>
</feature>
<evidence type="ECO:0000256" key="5">
    <source>
        <dbReference type="ARBA" id="ARBA00022989"/>
    </source>
</evidence>
<feature type="transmembrane region" description="Helical" evidence="8">
    <location>
        <begin position="166"/>
        <end position="183"/>
    </location>
</feature>
<sequence>MNSLWVGLLANMAVVALVITLWSNIRLPIFGQKGAVQGLAFGILFGLGAIGVMLIPFQLGAGFFIDLRMTMIGTAAFIGGPIAGLVTTIIAATFRLYLGGAGAAIGLVGIAFACAAGLIGWRVKVKDAPTLKASVLFSLVMAIGAMAPAFIYAMYQDIDTGPQIRLPYMTLVFVATLMASVALSNEIRRRETEVRNHMYRHVIDSLPEALNVKDREGRFIMANPATAVLMQAENADALIGKTDFDFYCQDVAAAFRADEDKALNAGSPIVEEQMLARMDGSRSYLSTLKAPFTDIDGNIIGLITHSRDTTDKKLLETALAQSDRRAAEALSSISDGLVMFDKDLTLVFCNERYRAMFSVTADLRVPGTPATAILYASIARGELIGIPQEQVAQWVDNALARLKQGGTVQFPLADGRWIESRTRPTPEGACFVICSDITAAKLHELELQNLNDRLSVLAETDSLTGLLNRRAFDAVMAEELDRVERGDSSLALLLIDVDYFKRFNDTYGHGAGDSCLKMVADCLRATARRTDDRAARYGGEELALILPDTDEKAAVIIAEEYCERLRGLRIPHTGSDKGIVTVSIGVSTLGRGSIPTDAARLIARADEALYTAKRDGRDGVRLWEPSRPRIVHSDSARS</sequence>
<dbReference type="InterPro" id="IPR000014">
    <property type="entry name" value="PAS"/>
</dbReference>
<dbReference type="Pfam" id="PF12860">
    <property type="entry name" value="PAS_7"/>
    <property type="match status" value="1"/>
</dbReference>
<dbReference type="AlphaFoldDB" id="A0A5C4XJD3"/>
<dbReference type="Pfam" id="PF00990">
    <property type="entry name" value="GGDEF"/>
    <property type="match status" value="1"/>
</dbReference>
<dbReference type="NCBIfam" id="TIGR00254">
    <property type="entry name" value="GGDEF"/>
    <property type="match status" value="1"/>
</dbReference>
<dbReference type="FunFam" id="3.30.70.270:FF:000001">
    <property type="entry name" value="Diguanylate cyclase domain protein"/>
    <property type="match status" value="1"/>
</dbReference>
<organism evidence="11 12">
    <name type="scientific">Aliirhizobium smilacinae</name>
    <dbReference type="NCBI Taxonomy" id="1395944"/>
    <lineage>
        <taxon>Bacteria</taxon>
        <taxon>Pseudomonadati</taxon>
        <taxon>Pseudomonadota</taxon>
        <taxon>Alphaproteobacteria</taxon>
        <taxon>Hyphomicrobiales</taxon>
        <taxon>Rhizobiaceae</taxon>
        <taxon>Aliirhizobium</taxon>
    </lineage>
</organism>
<dbReference type="SUPFAM" id="SSF55073">
    <property type="entry name" value="Nucleotide cyclase"/>
    <property type="match status" value="1"/>
</dbReference>
<dbReference type="PROSITE" id="PS50113">
    <property type="entry name" value="PAC"/>
    <property type="match status" value="1"/>
</dbReference>
<evidence type="ECO:0000256" key="6">
    <source>
        <dbReference type="ARBA" id="ARBA00023136"/>
    </source>
</evidence>
<keyword evidence="4 8" id="KW-0812">Transmembrane</keyword>
<dbReference type="Proteomes" id="UP000311605">
    <property type="component" value="Unassembled WGS sequence"/>
</dbReference>
<dbReference type="PROSITE" id="PS50887">
    <property type="entry name" value="GGDEF"/>
    <property type="match status" value="1"/>
</dbReference>
<comment type="subcellular location">
    <subcellularLocation>
        <location evidence="1">Cell membrane</location>
        <topology evidence="1">Multi-pass membrane protein</topology>
    </subcellularLocation>
</comment>
<feature type="transmembrane region" description="Helical" evidence="8">
    <location>
        <begin position="101"/>
        <end position="121"/>
    </location>
</feature>
<dbReference type="GO" id="GO:1902201">
    <property type="term" value="P:negative regulation of bacterial-type flagellum-dependent cell motility"/>
    <property type="evidence" value="ECO:0007669"/>
    <property type="project" value="TreeGrafter"/>
</dbReference>
<dbReference type="InterPro" id="IPR000700">
    <property type="entry name" value="PAS-assoc_C"/>
</dbReference>
<feature type="domain" description="GGDEF" evidence="10">
    <location>
        <begin position="488"/>
        <end position="625"/>
    </location>
</feature>
<evidence type="ECO:0000259" key="10">
    <source>
        <dbReference type="PROSITE" id="PS50887"/>
    </source>
</evidence>
<dbReference type="PANTHER" id="PTHR45138">
    <property type="entry name" value="REGULATORY COMPONENTS OF SENSORY TRANSDUCTION SYSTEM"/>
    <property type="match status" value="1"/>
</dbReference>
<dbReference type="SMART" id="SM00091">
    <property type="entry name" value="PAS"/>
    <property type="match status" value="2"/>
</dbReference>
<keyword evidence="5 8" id="KW-1133">Transmembrane helix</keyword>
<dbReference type="Gene3D" id="3.30.70.270">
    <property type="match status" value="1"/>
</dbReference>
<name>A0A5C4XJD3_9HYPH</name>
<dbReference type="EC" id="2.7.7.65" evidence="2"/>
<dbReference type="InterPro" id="IPR043128">
    <property type="entry name" value="Rev_trsase/Diguanyl_cyclase"/>
</dbReference>
<dbReference type="InterPro" id="IPR050469">
    <property type="entry name" value="Diguanylate_Cyclase"/>
</dbReference>
<evidence type="ECO:0000259" key="9">
    <source>
        <dbReference type="PROSITE" id="PS50113"/>
    </source>
</evidence>
<dbReference type="InterPro" id="IPR000160">
    <property type="entry name" value="GGDEF_dom"/>
</dbReference>
<feature type="domain" description="PAC" evidence="9">
    <location>
        <begin position="268"/>
        <end position="321"/>
    </location>
</feature>
<comment type="catalytic activity">
    <reaction evidence="7">
        <text>2 GTP = 3',3'-c-di-GMP + 2 diphosphate</text>
        <dbReference type="Rhea" id="RHEA:24898"/>
        <dbReference type="ChEBI" id="CHEBI:33019"/>
        <dbReference type="ChEBI" id="CHEBI:37565"/>
        <dbReference type="ChEBI" id="CHEBI:58805"/>
        <dbReference type="EC" id="2.7.7.65"/>
    </reaction>
</comment>
<evidence type="ECO:0000256" key="3">
    <source>
        <dbReference type="ARBA" id="ARBA00022475"/>
    </source>
</evidence>
<keyword evidence="3" id="KW-1003">Cell membrane</keyword>